<dbReference type="PANTHER" id="PTHR42695:SF5">
    <property type="entry name" value="GLUTAMINE AMIDOTRANSFERASE YLR126C-RELATED"/>
    <property type="match status" value="1"/>
</dbReference>
<reference evidence="3" key="1">
    <citation type="submission" date="2018-12" db="EMBL/GenBank/DDBJ databases">
        <title>A new species of lactobacillus.</title>
        <authorList>
            <person name="Jian Y."/>
            <person name="Xin L."/>
            <person name="Hong Z.J."/>
            <person name="Ming L.Z."/>
            <person name="Hong X.Z."/>
        </authorList>
    </citation>
    <scope>NUCLEOTIDE SEQUENCE [LARGE SCALE GENOMIC DNA]</scope>
    <source>
        <strain evidence="3">HSLZ-75</strain>
    </source>
</reference>
<dbReference type="FunFam" id="3.40.50.880:FF:000033">
    <property type="entry name" value="Glutamine amidotransferase class-I"/>
    <property type="match status" value="1"/>
</dbReference>
<dbReference type="Gene3D" id="3.40.50.880">
    <property type="match status" value="1"/>
</dbReference>
<keyword evidence="2" id="KW-0315">Glutamine amidotransferase</keyword>
<organism evidence="2 3">
    <name type="scientific">Acetilactobacillus jinshanensis</name>
    <dbReference type="NCBI Taxonomy" id="1720083"/>
    <lineage>
        <taxon>Bacteria</taxon>
        <taxon>Bacillati</taxon>
        <taxon>Bacillota</taxon>
        <taxon>Bacilli</taxon>
        <taxon>Lactobacillales</taxon>
        <taxon>Lactobacillaceae</taxon>
        <taxon>Acetilactobacillus</taxon>
    </lineage>
</organism>
<gene>
    <name evidence="2" type="ORF">ELX58_07445</name>
</gene>
<sequence>MKMLVVQHNDVEGPGYIDDWAKDHNYDVKIVRPDKGDSLTAIRPDQLDFLVIMGGDQSANDMDKQWIIDERHLIQRMHAEKKPILGVCLGAQQIAKAMGALIFKGMTAEIGWLPVQKSEQNPISGIPDQMTVLHWHQDQFTLPIDSKRLFKTKLDHNQGFIMGNMMGLQFHFEVTPDEVKQLTKADAGFIKASDAPNAVQQTADQINQHEFPKDNKKVLYKLIDQIVK</sequence>
<dbReference type="PANTHER" id="PTHR42695">
    <property type="entry name" value="GLUTAMINE AMIDOTRANSFERASE YLR126C-RELATED"/>
    <property type="match status" value="1"/>
</dbReference>
<dbReference type="GO" id="GO:0005829">
    <property type="term" value="C:cytosol"/>
    <property type="evidence" value="ECO:0007669"/>
    <property type="project" value="TreeGrafter"/>
</dbReference>
<dbReference type="InterPro" id="IPR017926">
    <property type="entry name" value="GATASE"/>
</dbReference>
<feature type="domain" description="Glutamine amidotransferase" evidence="1">
    <location>
        <begin position="24"/>
        <end position="179"/>
    </location>
</feature>
<dbReference type="KEGG" id="lji:ELX58_07445"/>
<dbReference type="OrthoDB" id="9807137at2"/>
<dbReference type="RefSeq" id="WP_133442474.1">
    <property type="nucleotide sequence ID" value="NZ_CP034726.1"/>
</dbReference>
<dbReference type="SUPFAM" id="SSF52317">
    <property type="entry name" value="Class I glutamine amidotransferase-like"/>
    <property type="match status" value="1"/>
</dbReference>
<evidence type="ECO:0000259" key="1">
    <source>
        <dbReference type="Pfam" id="PF00117"/>
    </source>
</evidence>
<dbReference type="GO" id="GO:0016740">
    <property type="term" value="F:transferase activity"/>
    <property type="evidence" value="ECO:0007669"/>
    <property type="project" value="UniProtKB-KW"/>
</dbReference>
<evidence type="ECO:0000313" key="3">
    <source>
        <dbReference type="Proteomes" id="UP000294321"/>
    </source>
</evidence>
<proteinExistence type="predicted"/>
<dbReference type="CDD" id="cd01741">
    <property type="entry name" value="GATase1_1"/>
    <property type="match status" value="1"/>
</dbReference>
<dbReference type="InterPro" id="IPR044992">
    <property type="entry name" value="ChyE-like"/>
</dbReference>
<protein>
    <submittedName>
        <fullName evidence="2">Type 1 glutamine amidotransferase</fullName>
    </submittedName>
</protein>
<evidence type="ECO:0000313" key="2">
    <source>
        <dbReference type="EMBL" id="QBP18916.1"/>
    </source>
</evidence>
<dbReference type="PROSITE" id="PS51273">
    <property type="entry name" value="GATASE_TYPE_1"/>
    <property type="match status" value="1"/>
</dbReference>
<dbReference type="InterPro" id="IPR029062">
    <property type="entry name" value="Class_I_gatase-like"/>
</dbReference>
<keyword evidence="3" id="KW-1185">Reference proteome</keyword>
<name>A0A4P6ZM44_9LACO</name>
<keyword evidence="2" id="KW-0808">Transferase</keyword>
<accession>A0A4P6ZM44</accession>
<dbReference type="AlphaFoldDB" id="A0A4P6ZM44"/>
<dbReference type="EMBL" id="CP034726">
    <property type="protein sequence ID" value="QBP18916.1"/>
    <property type="molecule type" value="Genomic_DNA"/>
</dbReference>
<dbReference type="Proteomes" id="UP000294321">
    <property type="component" value="Chromosome"/>
</dbReference>
<dbReference type="Pfam" id="PF00117">
    <property type="entry name" value="GATase"/>
    <property type="match status" value="1"/>
</dbReference>